<dbReference type="InterPro" id="IPR003439">
    <property type="entry name" value="ABC_transporter-like_ATP-bd"/>
</dbReference>
<evidence type="ECO:0000256" key="1">
    <source>
        <dbReference type="ARBA" id="ARBA00004202"/>
    </source>
</evidence>
<dbReference type="InterPro" id="IPR027417">
    <property type="entry name" value="P-loop_NTPase"/>
</dbReference>
<dbReference type="InParanoid" id="E3J7G9"/>
<accession>E3J7G9</accession>
<gene>
    <name evidence="10" type="ordered locus">FraEuI1c_1516</name>
</gene>
<organism evidence="10 11">
    <name type="scientific">Pseudofrankia inefficax (strain DSM 45817 / CECT 9037 / DDB 130130 / EuI1c)</name>
    <name type="common">Frankia inefficax</name>
    <dbReference type="NCBI Taxonomy" id="298654"/>
    <lineage>
        <taxon>Bacteria</taxon>
        <taxon>Bacillati</taxon>
        <taxon>Actinomycetota</taxon>
        <taxon>Actinomycetes</taxon>
        <taxon>Frankiales</taxon>
        <taxon>Frankiaceae</taxon>
        <taxon>Pseudofrankia</taxon>
    </lineage>
</organism>
<evidence type="ECO:0000259" key="9">
    <source>
        <dbReference type="PROSITE" id="PS50893"/>
    </source>
</evidence>
<proteinExistence type="inferred from homology"/>
<evidence type="ECO:0000256" key="3">
    <source>
        <dbReference type="ARBA" id="ARBA00022448"/>
    </source>
</evidence>
<dbReference type="InterPro" id="IPR017871">
    <property type="entry name" value="ABC_transporter-like_CS"/>
</dbReference>
<dbReference type="RefSeq" id="WP_013422697.1">
    <property type="nucleotide sequence ID" value="NC_014666.1"/>
</dbReference>
<dbReference type="InterPro" id="IPR003593">
    <property type="entry name" value="AAA+_ATPase"/>
</dbReference>
<dbReference type="EMBL" id="CP002299">
    <property type="protein sequence ID" value="ADP79578.1"/>
    <property type="molecule type" value="Genomic_DNA"/>
</dbReference>
<sequence>MKPRAIDRDIEPFLRVRKLRATVAAPGHRPELGERELVRGIDLDVWPGERVALVGESGSGKSVTARGILQLDPSLRLTGSVEVARQQLIGAAPGTVRGIRGRVVSMVFQDPMTALNPVLTVGDQVAEPLRLAGTSRKEAMRQAADMLDRLGVPNARTRLGAYPQEFSGGMRQRVVLAAALIGQPSLLIADEPTTALDVLVQEQILDLIVRQSDELRLAVLLITHDLGLVAGATDRVYVMRSGEIVEEALVDDLFTHPGHSYTRALLGAVPTLDHDPEVPLAPVPAAGAEPEQCLPRSRR</sequence>
<keyword evidence="5" id="KW-0547">Nucleotide-binding</keyword>
<dbReference type="HOGENOM" id="CLU_000604_1_23_11"/>
<evidence type="ECO:0000256" key="2">
    <source>
        <dbReference type="ARBA" id="ARBA00005417"/>
    </source>
</evidence>
<dbReference type="GO" id="GO:0005886">
    <property type="term" value="C:plasma membrane"/>
    <property type="evidence" value="ECO:0007669"/>
    <property type="project" value="UniProtKB-SubCell"/>
</dbReference>
<dbReference type="PANTHER" id="PTHR43297">
    <property type="entry name" value="OLIGOPEPTIDE TRANSPORT ATP-BINDING PROTEIN APPD"/>
    <property type="match status" value="1"/>
</dbReference>
<dbReference type="Pfam" id="PF00005">
    <property type="entry name" value="ABC_tran"/>
    <property type="match status" value="1"/>
</dbReference>
<dbReference type="Gene3D" id="3.40.50.300">
    <property type="entry name" value="P-loop containing nucleotide triphosphate hydrolases"/>
    <property type="match status" value="1"/>
</dbReference>
<dbReference type="PROSITE" id="PS50893">
    <property type="entry name" value="ABC_TRANSPORTER_2"/>
    <property type="match status" value="1"/>
</dbReference>
<keyword evidence="3" id="KW-0813">Transport</keyword>
<dbReference type="PANTHER" id="PTHR43297:SF2">
    <property type="entry name" value="DIPEPTIDE TRANSPORT ATP-BINDING PROTEIN DPPD"/>
    <property type="match status" value="1"/>
</dbReference>
<dbReference type="SMART" id="SM00382">
    <property type="entry name" value="AAA"/>
    <property type="match status" value="1"/>
</dbReference>
<evidence type="ECO:0000256" key="4">
    <source>
        <dbReference type="ARBA" id="ARBA00022475"/>
    </source>
</evidence>
<keyword evidence="7" id="KW-0472">Membrane</keyword>
<dbReference type="AlphaFoldDB" id="E3J7G9"/>
<name>E3J7G9_PSEI1</name>
<reference evidence="10 11" key="1">
    <citation type="submission" date="2010-10" db="EMBL/GenBank/DDBJ databases">
        <title>Complete sequence of Frankia sp. EuI1c.</title>
        <authorList>
            <consortium name="US DOE Joint Genome Institute"/>
            <person name="Lucas S."/>
            <person name="Copeland A."/>
            <person name="Lapidus A."/>
            <person name="Cheng J.-F."/>
            <person name="Bruce D."/>
            <person name="Goodwin L."/>
            <person name="Pitluck S."/>
            <person name="Chertkov O."/>
            <person name="Detter J.C."/>
            <person name="Han C."/>
            <person name="Tapia R."/>
            <person name="Land M."/>
            <person name="Hauser L."/>
            <person name="Jeffries C."/>
            <person name="Kyrpides N."/>
            <person name="Ivanova N."/>
            <person name="Mikhailova N."/>
            <person name="Beauchemin N."/>
            <person name="Sen A."/>
            <person name="Sur S.A."/>
            <person name="Gtari M."/>
            <person name="Wall L."/>
            <person name="Tisa L."/>
            <person name="Woyke T."/>
        </authorList>
    </citation>
    <scope>NUCLEOTIDE SEQUENCE [LARGE SCALE GENOMIC DNA]</scope>
    <source>
        <strain evidence="11">DSM 45817 / CECT 9037 / EuI1c</strain>
    </source>
</reference>
<feature type="domain" description="ABC transporter" evidence="9">
    <location>
        <begin position="14"/>
        <end position="266"/>
    </location>
</feature>
<dbReference type="SUPFAM" id="SSF52540">
    <property type="entry name" value="P-loop containing nucleoside triphosphate hydrolases"/>
    <property type="match status" value="1"/>
</dbReference>
<keyword evidence="11" id="KW-1185">Reference proteome</keyword>
<dbReference type="PROSITE" id="PS00211">
    <property type="entry name" value="ABC_TRANSPORTER_1"/>
    <property type="match status" value="1"/>
</dbReference>
<evidence type="ECO:0000313" key="11">
    <source>
        <dbReference type="Proteomes" id="UP000002484"/>
    </source>
</evidence>
<comment type="similarity">
    <text evidence="2">Belongs to the ABC transporter superfamily.</text>
</comment>
<evidence type="ECO:0000313" key="10">
    <source>
        <dbReference type="EMBL" id="ADP79578.1"/>
    </source>
</evidence>
<keyword evidence="4" id="KW-1003">Cell membrane</keyword>
<dbReference type="GO" id="GO:0016887">
    <property type="term" value="F:ATP hydrolysis activity"/>
    <property type="evidence" value="ECO:0007669"/>
    <property type="project" value="InterPro"/>
</dbReference>
<dbReference type="CDD" id="cd03257">
    <property type="entry name" value="ABC_NikE_OppD_transporters"/>
    <property type="match status" value="1"/>
</dbReference>
<evidence type="ECO:0000256" key="7">
    <source>
        <dbReference type="ARBA" id="ARBA00023136"/>
    </source>
</evidence>
<evidence type="ECO:0000256" key="6">
    <source>
        <dbReference type="ARBA" id="ARBA00022840"/>
    </source>
</evidence>
<dbReference type="Proteomes" id="UP000002484">
    <property type="component" value="Chromosome"/>
</dbReference>
<dbReference type="STRING" id="298654.FraEuI1c_1516"/>
<dbReference type="KEGG" id="fri:FraEuI1c_1516"/>
<dbReference type="OrthoDB" id="9802264at2"/>
<keyword evidence="6" id="KW-0067">ATP-binding</keyword>
<comment type="subcellular location">
    <subcellularLocation>
        <location evidence="1">Cell membrane</location>
        <topology evidence="1">Peripheral membrane protein</topology>
    </subcellularLocation>
</comment>
<feature type="region of interest" description="Disordered" evidence="8">
    <location>
        <begin position="277"/>
        <end position="299"/>
    </location>
</feature>
<evidence type="ECO:0000256" key="8">
    <source>
        <dbReference type="SAM" id="MobiDB-lite"/>
    </source>
</evidence>
<dbReference type="GO" id="GO:0005524">
    <property type="term" value="F:ATP binding"/>
    <property type="evidence" value="ECO:0007669"/>
    <property type="project" value="UniProtKB-KW"/>
</dbReference>
<evidence type="ECO:0000256" key="5">
    <source>
        <dbReference type="ARBA" id="ARBA00022741"/>
    </source>
</evidence>
<protein>
    <submittedName>
        <fullName evidence="10">ABC transporter related protein</fullName>
    </submittedName>
</protein>
<dbReference type="InterPro" id="IPR050388">
    <property type="entry name" value="ABC_Ni/Peptide_Import"/>
</dbReference>
<dbReference type="eggNOG" id="COG4172">
    <property type="taxonomic scope" value="Bacteria"/>
</dbReference>